<reference evidence="2" key="3">
    <citation type="submission" date="2025-09" db="UniProtKB">
        <authorList>
            <consortium name="Ensembl"/>
        </authorList>
    </citation>
    <scope>IDENTIFICATION</scope>
</reference>
<feature type="region of interest" description="Disordered" evidence="1">
    <location>
        <begin position="339"/>
        <end position="374"/>
    </location>
</feature>
<evidence type="ECO:0000256" key="1">
    <source>
        <dbReference type="SAM" id="MobiDB-lite"/>
    </source>
</evidence>
<dbReference type="GeneTree" id="ENSGT00640000091565"/>
<dbReference type="InterPro" id="IPR032707">
    <property type="entry name" value="MYCBPAP"/>
</dbReference>
<dbReference type="PANTHER" id="PTHR48421">
    <property type="entry name" value="MYCBP-ASSOCIATED PROTEIN"/>
    <property type="match status" value="1"/>
</dbReference>
<dbReference type="STRING" id="51511.ENSCSAVP00000015916"/>
<protein>
    <recommendedName>
        <fullName evidence="4">MYCBP-associated protein</fullName>
    </recommendedName>
</protein>
<dbReference type="Gene3D" id="2.60.40.10">
    <property type="entry name" value="Immunoglobulins"/>
    <property type="match status" value="1"/>
</dbReference>
<name>H2ZEA0_CIOSA</name>
<keyword evidence="3" id="KW-1185">Reference proteome</keyword>
<dbReference type="Pfam" id="PF14646">
    <property type="entry name" value="MYCBPAP"/>
    <property type="match status" value="1"/>
</dbReference>
<reference evidence="2" key="2">
    <citation type="submission" date="2025-08" db="UniProtKB">
        <authorList>
            <consortium name="Ensembl"/>
        </authorList>
    </citation>
    <scope>IDENTIFICATION</scope>
</reference>
<organism evidence="2 3">
    <name type="scientific">Ciona savignyi</name>
    <name type="common">Pacific transparent sea squirt</name>
    <dbReference type="NCBI Taxonomy" id="51511"/>
    <lineage>
        <taxon>Eukaryota</taxon>
        <taxon>Metazoa</taxon>
        <taxon>Chordata</taxon>
        <taxon>Tunicata</taxon>
        <taxon>Ascidiacea</taxon>
        <taxon>Phlebobranchia</taxon>
        <taxon>Cionidae</taxon>
        <taxon>Ciona</taxon>
    </lineage>
</organism>
<dbReference type="OMA" id="HYDHETI"/>
<dbReference type="InParanoid" id="H2ZEA0"/>
<reference evidence="3" key="1">
    <citation type="submission" date="2003-08" db="EMBL/GenBank/DDBJ databases">
        <authorList>
            <person name="Birren B."/>
            <person name="Nusbaum C."/>
            <person name="Abebe A."/>
            <person name="Abouelleil A."/>
            <person name="Adekoya E."/>
            <person name="Ait-zahra M."/>
            <person name="Allen N."/>
            <person name="Allen T."/>
            <person name="An P."/>
            <person name="Anderson M."/>
            <person name="Anderson S."/>
            <person name="Arachchi H."/>
            <person name="Armbruster J."/>
            <person name="Bachantsang P."/>
            <person name="Baldwin J."/>
            <person name="Barry A."/>
            <person name="Bayul T."/>
            <person name="Blitshsteyn B."/>
            <person name="Bloom T."/>
            <person name="Blye J."/>
            <person name="Boguslavskiy L."/>
            <person name="Borowsky M."/>
            <person name="Boukhgalter B."/>
            <person name="Brunache A."/>
            <person name="Butler J."/>
            <person name="Calixte N."/>
            <person name="Calvo S."/>
            <person name="Camarata J."/>
            <person name="Campo K."/>
            <person name="Chang J."/>
            <person name="Cheshatsang Y."/>
            <person name="Citroen M."/>
            <person name="Collymore A."/>
            <person name="Considine T."/>
            <person name="Cook A."/>
            <person name="Cooke P."/>
            <person name="Corum B."/>
            <person name="Cuomo C."/>
            <person name="David R."/>
            <person name="Dawoe T."/>
            <person name="Degray S."/>
            <person name="Dodge S."/>
            <person name="Dooley K."/>
            <person name="Dorje P."/>
            <person name="Dorjee K."/>
            <person name="Dorris L."/>
            <person name="Duffey N."/>
            <person name="Dupes A."/>
            <person name="Elkins T."/>
            <person name="Engels R."/>
            <person name="Erickson J."/>
            <person name="Farina A."/>
            <person name="Faro S."/>
            <person name="Ferreira P."/>
            <person name="Fischer H."/>
            <person name="Fitzgerald M."/>
            <person name="Foley K."/>
            <person name="Gage D."/>
            <person name="Galagan J."/>
            <person name="Gearin G."/>
            <person name="Gnerre S."/>
            <person name="Gnirke A."/>
            <person name="Goyette A."/>
            <person name="Graham J."/>
            <person name="Grandbois E."/>
            <person name="Gyaltsen K."/>
            <person name="Hafez N."/>
            <person name="Hagopian D."/>
            <person name="Hagos B."/>
            <person name="Hall J."/>
            <person name="Hatcher B."/>
            <person name="Heller A."/>
            <person name="Higgins H."/>
            <person name="Honan T."/>
            <person name="Horn A."/>
            <person name="Houde N."/>
            <person name="Hughes L."/>
            <person name="Hulme W."/>
            <person name="Husby E."/>
            <person name="Iliev I."/>
            <person name="Jaffe D."/>
            <person name="Jones C."/>
            <person name="Kamal M."/>
            <person name="Kamat A."/>
            <person name="Kamvysselis M."/>
            <person name="Karlsson E."/>
            <person name="Kells C."/>
            <person name="Kieu A."/>
            <person name="Kisner P."/>
            <person name="Kodira C."/>
            <person name="Kulbokas E."/>
            <person name="Labutti K."/>
            <person name="Lama D."/>
            <person name="Landers T."/>
            <person name="Leger J."/>
            <person name="Levine S."/>
            <person name="Lewis D."/>
            <person name="Lewis T."/>
            <person name="Lindblad-toh K."/>
            <person name="Liu X."/>
            <person name="Lokyitsang T."/>
            <person name="Lokyitsang Y."/>
            <person name="Lucien O."/>
            <person name="Lui A."/>
            <person name="Ma L.J."/>
            <person name="Mabbitt R."/>
            <person name="Macdonald J."/>
            <person name="Maclean C."/>
            <person name="Major J."/>
            <person name="Manning J."/>
            <person name="Marabella R."/>
            <person name="Maru K."/>
            <person name="Matthews C."/>
            <person name="Mauceli E."/>
            <person name="Mccarthy M."/>
            <person name="Mcdonough S."/>
            <person name="Mcghee T."/>
            <person name="Meldrim J."/>
            <person name="Meneus L."/>
            <person name="Mesirov J."/>
            <person name="Mihalev A."/>
            <person name="Mihova T."/>
            <person name="Mikkelsen T."/>
            <person name="Mlenga V."/>
            <person name="Moru K."/>
            <person name="Mozes J."/>
            <person name="Mulrain L."/>
            <person name="Munson G."/>
            <person name="Naylor J."/>
            <person name="Newes C."/>
            <person name="Nguyen C."/>
            <person name="Nguyen N."/>
            <person name="Nguyen T."/>
            <person name="Nicol R."/>
            <person name="Nielsen C."/>
            <person name="Nizzari M."/>
            <person name="Norbu C."/>
            <person name="Norbu N."/>
            <person name="O'donnell P."/>
            <person name="Okoawo O."/>
            <person name="O'leary S."/>
            <person name="Omotosho B."/>
            <person name="O'neill K."/>
            <person name="Osman S."/>
            <person name="Parker S."/>
            <person name="Perrin D."/>
            <person name="Phunkhang P."/>
            <person name="Piqani B."/>
            <person name="Purcell S."/>
            <person name="Rachupka T."/>
            <person name="Ramasamy U."/>
            <person name="Rameau R."/>
            <person name="Ray V."/>
            <person name="Raymond C."/>
            <person name="Retta R."/>
            <person name="Richardson S."/>
            <person name="Rise C."/>
            <person name="Rodriguez J."/>
            <person name="Rogers J."/>
            <person name="Rogov P."/>
            <person name="Rutman M."/>
            <person name="Schupbach R."/>
            <person name="Seaman C."/>
            <person name="Settipalli S."/>
            <person name="Sharpe T."/>
            <person name="Sheridan J."/>
            <person name="Sherpa N."/>
            <person name="Shi J."/>
            <person name="Smirnov S."/>
            <person name="Smith C."/>
            <person name="Sougnez C."/>
            <person name="Spencer B."/>
            <person name="Stalker J."/>
            <person name="Stange-thomann N."/>
            <person name="Stavropoulos S."/>
            <person name="Stetson K."/>
            <person name="Stone C."/>
            <person name="Stone S."/>
            <person name="Stubbs M."/>
            <person name="Talamas J."/>
            <person name="Tchuinga P."/>
            <person name="Tenzing P."/>
            <person name="Tesfaye S."/>
            <person name="Theodore J."/>
            <person name="Thoulutsang Y."/>
            <person name="Topham K."/>
            <person name="Towey S."/>
            <person name="Tsamla T."/>
            <person name="Tsomo N."/>
            <person name="Vallee D."/>
            <person name="Vassiliev H."/>
            <person name="Venkataraman V."/>
            <person name="Vinson J."/>
            <person name="Vo A."/>
            <person name="Wade C."/>
            <person name="Wang S."/>
            <person name="Wangchuk T."/>
            <person name="Wangdi T."/>
            <person name="Whittaker C."/>
            <person name="Wilkinson J."/>
            <person name="Wu Y."/>
            <person name="Wyman D."/>
            <person name="Yadav S."/>
            <person name="Yang S."/>
            <person name="Yang X."/>
            <person name="Yeager S."/>
            <person name="Yee E."/>
            <person name="Young G."/>
            <person name="Zainoun J."/>
            <person name="Zembeck L."/>
            <person name="Zimmer A."/>
            <person name="Zody M."/>
            <person name="Lander E."/>
        </authorList>
    </citation>
    <scope>NUCLEOTIDE SEQUENCE [LARGE SCALE GENOMIC DNA]</scope>
</reference>
<feature type="compositionally biased region" description="Basic and acidic residues" evidence="1">
    <location>
        <begin position="348"/>
        <end position="374"/>
    </location>
</feature>
<evidence type="ECO:0000313" key="3">
    <source>
        <dbReference type="Proteomes" id="UP000007875"/>
    </source>
</evidence>
<dbReference type="HOGENOM" id="CLU_740893_0_0_1"/>
<dbReference type="PANTHER" id="PTHR48421:SF1">
    <property type="entry name" value="MYCBP-ASSOCIATED PROTEIN"/>
    <property type="match status" value="1"/>
</dbReference>
<dbReference type="AlphaFoldDB" id="H2ZEA0"/>
<evidence type="ECO:0000313" key="2">
    <source>
        <dbReference type="Ensembl" id="ENSCSAVP00000015916.1"/>
    </source>
</evidence>
<evidence type="ECO:0008006" key="4">
    <source>
        <dbReference type="Google" id="ProtNLM"/>
    </source>
</evidence>
<dbReference type="Proteomes" id="UP000007875">
    <property type="component" value="Unassembled WGS sequence"/>
</dbReference>
<dbReference type="eggNOG" id="ENOG502QT8X">
    <property type="taxonomic scope" value="Eukaryota"/>
</dbReference>
<dbReference type="InterPro" id="IPR013783">
    <property type="entry name" value="Ig-like_fold"/>
</dbReference>
<proteinExistence type="predicted"/>
<sequence>MNGADPVNRGDPLYRYPDVIPEPVFGPSIIFDRVLAQWTGDSFKNKGKIGAIGRVHFESRSGERTSSHLVVENNGTTAVYFEWRKVPKEVAFESLKPDTLQRFYFNTGEGVILPGDTTNFPFVFKSPNPGIFTETWELMTNPAVMGGAALQVVLKGVAVQDDQMEDHRRRIEEELESREAGVVVAKIIDDIIRGIQTPDRCPSPIDAYITEEEIFKRKNNGRHYDHETIMELKNIYLQLFAEEDREGREWNLSLDELQSFVSVLPDEGAKEELLSGLNTVIGRLSMPPLTPIQQDMYSAGYKLWQEAIDNMVGCSMMVRGVMGLPEVIMTEVIGDQEPIWSAESRVSSAEKSEKLKSDKDDKKKGKKSTTKDDG</sequence>
<accession>H2ZEA0</accession>
<dbReference type="Ensembl" id="ENSCSAVT00000016095.1">
    <property type="protein sequence ID" value="ENSCSAVP00000015916.1"/>
    <property type="gene ID" value="ENSCSAVG00000009363.1"/>
</dbReference>